<dbReference type="GO" id="GO:0015074">
    <property type="term" value="P:DNA integration"/>
    <property type="evidence" value="ECO:0007669"/>
    <property type="project" value="InterPro"/>
</dbReference>
<dbReference type="GO" id="GO:0003676">
    <property type="term" value="F:nucleic acid binding"/>
    <property type="evidence" value="ECO:0007669"/>
    <property type="project" value="InterPro"/>
</dbReference>
<dbReference type="SUPFAM" id="SSF56672">
    <property type="entry name" value="DNA/RNA polymerases"/>
    <property type="match status" value="1"/>
</dbReference>
<dbReference type="Pfam" id="PF00067">
    <property type="entry name" value="p450"/>
    <property type="match status" value="1"/>
</dbReference>
<accession>A0AA88XKE7</accession>
<dbReference type="Pfam" id="PF17921">
    <property type="entry name" value="Integrase_H2C2"/>
    <property type="match status" value="1"/>
</dbReference>
<keyword evidence="5" id="KW-0472">Membrane</keyword>
<dbReference type="InterPro" id="IPR050951">
    <property type="entry name" value="Retrovirus_Pol_polyprotein"/>
</dbReference>
<dbReference type="Pfam" id="PF22938">
    <property type="entry name" value="Integrase_p58_C"/>
    <property type="match status" value="1"/>
</dbReference>
<dbReference type="InterPro" id="IPR000477">
    <property type="entry name" value="RT_dom"/>
</dbReference>
<dbReference type="SUPFAM" id="SSF53098">
    <property type="entry name" value="Ribonuclease H-like"/>
    <property type="match status" value="1"/>
</dbReference>
<evidence type="ECO:0000256" key="1">
    <source>
        <dbReference type="ARBA" id="ARBA00010617"/>
    </source>
</evidence>
<evidence type="ECO:0000313" key="9">
    <source>
        <dbReference type="Proteomes" id="UP001186944"/>
    </source>
</evidence>
<keyword evidence="5" id="KW-1133">Transmembrane helix</keyword>
<comment type="caution">
    <text evidence="8">The sequence shown here is derived from an EMBL/GenBank/DDBJ whole genome shotgun (WGS) entry which is preliminary data.</text>
</comment>
<dbReference type="InterPro" id="IPR038269">
    <property type="entry name" value="SCAN_sf"/>
</dbReference>
<dbReference type="PROSITE" id="PS50994">
    <property type="entry name" value="INTEGRASE"/>
    <property type="match status" value="1"/>
</dbReference>
<keyword evidence="9" id="KW-1185">Reference proteome</keyword>
<evidence type="ECO:0000256" key="2">
    <source>
        <dbReference type="PIRSR" id="PIRSR602401-1"/>
    </source>
</evidence>
<dbReference type="Pfam" id="PF00078">
    <property type="entry name" value="RVT_1"/>
    <property type="match status" value="1"/>
</dbReference>
<dbReference type="InterPro" id="IPR054465">
    <property type="entry name" value="Integrase_p58-like_C"/>
</dbReference>
<dbReference type="Gene3D" id="1.10.340.70">
    <property type="match status" value="1"/>
</dbReference>
<dbReference type="Proteomes" id="UP001186944">
    <property type="component" value="Unassembled WGS sequence"/>
</dbReference>
<dbReference type="PROSITE" id="PS50878">
    <property type="entry name" value="RT_POL"/>
    <property type="match status" value="1"/>
</dbReference>
<feature type="coiled-coil region" evidence="3">
    <location>
        <begin position="75"/>
        <end position="113"/>
    </location>
</feature>
<evidence type="ECO:0000259" key="7">
    <source>
        <dbReference type="PROSITE" id="PS50994"/>
    </source>
</evidence>
<dbReference type="InterPro" id="IPR012337">
    <property type="entry name" value="RNaseH-like_sf"/>
</dbReference>
<organism evidence="8 9">
    <name type="scientific">Pinctada imbricata</name>
    <name type="common">Atlantic pearl-oyster</name>
    <name type="synonym">Pinctada martensii</name>
    <dbReference type="NCBI Taxonomy" id="66713"/>
    <lineage>
        <taxon>Eukaryota</taxon>
        <taxon>Metazoa</taxon>
        <taxon>Spiralia</taxon>
        <taxon>Lophotrochozoa</taxon>
        <taxon>Mollusca</taxon>
        <taxon>Bivalvia</taxon>
        <taxon>Autobranchia</taxon>
        <taxon>Pteriomorphia</taxon>
        <taxon>Pterioida</taxon>
        <taxon>Pterioidea</taxon>
        <taxon>Pteriidae</taxon>
        <taxon>Pinctada</taxon>
    </lineage>
</organism>
<dbReference type="InterPro" id="IPR036397">
    <property type="entry name" value="RNaseH_sf"/>
</dbReference>
<dbReference type="CDD" id="cd01647">
    <property type="entry name" value="RT_LTR"/>
    <property type="match status" value="1"/>
</dbReference>
<dbReference type="GO" id="GO:0020037">
    <property type="term" value="F:heme binding"/>
    <property type="evidence" value="ECO:0007669"/>
    <property type="project" value="InterPro"/>
</dbReference>
<keyword evidence="2" id="KW-0349">Heme</keyword>
<feature type="transmembrane region" description="Helical" evidence="5">
    <location>
        <begin position="1887"/>
        <end position="1908"/>
    </location>
</feature>
<dbReference type="FunFam" id="3.30.70.270:FF:000115">
    <property type="entry name" value="Polyprotein of retroviral origin, putative"/>
    <property type="match status" value="1"/>
</dbReference>
<evidence type="ECO:0008006" key="10">
    <source>
        <dbReference type="Google" id="ProtNLM"/>
    </source>
</evidence>
<keyword evidence="5" id="KW-0812">Transmembrane</keyword>
<dbReference type="PRINTS" id="PR00385">
    <property type="entry name" value="P450"/>
</dbReference>
<dbReference type="SUPFAM" id="SSF48264">
    <property type="entry name" value="Cytochrome P450"/>
    <property type="match status" value="1"/>
</dbReference>
<dbReference type="InterPro" id="IPR003309">
    <property type="entry name" value="SCAN_dom"/>
</dbReference>
<sequence>MVFSVTEFLKSPTVDEFESLKKDDLIGLGLHLKLDVKSSMRKQEIRHIVAKELLAKEIFSSYDFPVEPVSSETKMSKYEFELEKMKIQLQFEKEEKERQFEREEKEREKQERMHEKELQFELEKLKLEKSAKENPVPSPVRSEFDAAKNIRLVPKFQEKSVDKYFPHFEKIAANLKWPRDFWPTLLQSVLIGKAAEVYSALSIAESSDYDKVKDTILRAYQLVPEAYRQKFRKYKKFENQTYVEFAREKEDLFDQWFRSKKIPNSFDNLRQIILIEEFKECAHQDLRTHLEDKNVKTLEEAAVLSDTYALTHKKNFVSKTQSSDSAKTSDFPKKNLQESQSSISSQSPSQGGSTSGPRSERSEASPGVGSLPTCNYCKKKGHVIGECLKLKKKKELKSQACASVRNDRKALDSICSDTPEIQGSKSSSDDFVEDHYKPFLSQGFVSLSDSSEALPVQILRDTGAAQTLLLEGSLPLSEHTFTGRSVLLQGVELGVIDVPLHKIYLKSDLITGPVIVGVRPTLPVQGVSLLLGNDLAGGKVVADPIVCEKITSDVSDDEDDDLYPACAVTRAMARNRLKEAESTSALNEDHPSENIDLSDTFMSTIDDSVPETSVPLHVDKSPTVPGDDSYPPLDRGTDALSREQLLSEQTKDPEIIRLSKRALPREEADKVGECFYVQDGILMRKWRPPDAPPNHVWRVVHQIVVPVAYRGDIMSLAHDTPMAGHLGVNKTYNRILSHFYWPKLRKDVSEFCKSCHSCQMVGKPNQVIPPAPLQPIPAFEEPFSRVLVDCVGPLPRTRSGNQYLLTIMCTSTRFPEAITLRNIKAKTIVRALTKFFSFVGAPKAIQSDQGSNFMSGLFQQVMHELGIRQYKSSAYHPESQGALERFHQTLKTMMKTYCHQYGKDWDEGVHLVLFAAREAVQESLGFSPFELVFGHTVRGPLKLLKEKWLTETSDLNLLDYVSNFKEKLHNACKLAQENLKTSQMKMKTWYDKDARNRVFKPGDKVLVFLPIPGHPLQARYFGPYEIESKISDVNYVVKTPGRRKEKRVCHVNMLKEYFDRSDRNSVKPVSTLANLNTLENCVEPECNEETVKKDFAQSVRLKNSEILTSPEVKLGHLTVHQKEEVHQLMREYTTIFPDIPKKTNASHHDVIVGDASPIKQHPYRLNPIKLQYMRKEIQYMLENDIIEPSNSDWSSPCILVPKPDGTYRLCTDFRKVNSVTKTDSYPIPRIDDCIDKIGSAKFVSKFDLLKGYWQVPLTERAREISAFATPDGLYQYKVMPFGMKNAPATFQRMIHSLLNHLEGCEAYIDDVIIYSDTWDDHLRNMRTFFDILAKANLTVNLAKSEFCHATVEYLGHKVGQGFVTPIMAKVEAISKFPIPTNKKEIMRFLGMAGFYRKFCPNFSSVVGPLTNLLQKRVNFAWTNDCDESFKKIKCVLMNSPVLSAPNFDKQFKLTVDASDVGIGAALFQENDDSVDRVVWQYTRDTYHDLLKDLHTEYGDIVRLRLGHLWLVFLFNPADIQTVFYHDERFPYRATSALMTSYAKRNGAELGLAFQNGQKWLELRRPVQDKLLRQTSVDRYIPLLEAIADDFVSWIGEKNLLSNVHSDITRLCMEYSGLLCFNKRLGFMDTSTEIDEFAKSFEVILESLGRSFDGIPWYKLYPTRFYREFEKSYDHIRGTSARWLEEASIEGNDSFLSAMMSDVRMPRNNLLSVLNDIFLAGTDATGNLLTFALYHLAKNVDVQERLFREIEAVQIRQFKQSSSLRHTLQDLPYLKACVKETLRLVPPVQDGNRRILDKDMIISGYHIPNGMNLVLCNSIISKSPEYFRDPDVYRPERWLRDGVEKATIPPFAVLPFGFGPRKCVGQRFAELQMYICILKVNLDLQCSVIWWVSFLSTMFFFFDKGLNFFSKNDQK</sequence>
<feature type="domain" description="Reverse transcriptase" evidence="6">
    <location>
        <begin position="1181"/>
        <end position="1358"/>
    </location>
</feature>
<dbReference type="Gene3D" id="4.10.60.10">
    <property type="entry name" value="Zinc finger, CCHC-type"/>
    <property type="match status" value="1"/>
</dbReference>
<dbReference type="Gene3D" id="1.10.4020.10">
    <property type="entry name" value="DNA breaking-rejoining enzymes"/>
    <property type="match status" value="1"/>
</dbReference>
<proteinExistence type="inferred from homology"/>
<keyword evidence="3" id="KW-0175">Coiled coil</keyword>
<evidence type="ECO:0000313" key="8">
    <source>
        <dbReference type="EMBL" id="KAK3086858.1"/>
    </source>
</evidence>
<dbReference type="PANTHER" id="PTHR37984">
    <property type="entry name" value="PROTEIN CBG26694"/>
    <property type="match status" value="1"/>
</dbReference>
<gene>
    <name evidence="8" type="ORF">FSP39_024470</name>
</gene>
<keyword evidence="2" id="KW-0479">Metal-binding</keyword>
<keyword evidence="2" id="KW-0408">Iron</keyword>
<feature type="domain" description="Integrase catalytic" evidence="7">
    <location>
        <begin position="778"/>
        <end position="936"/>
    </location>
</feature>
<dbReference type="InterPro" id="IPR017972">
    <property type="entry name" value="Cyt_P450_CS"/>
</dbReference>
<evidence type="ECO:0000259" key="6">
    <source>
        <dbReference type="PROSITE" id="PS50878"/>
    </source>
</evidence>
<dbReference type="Pfam" id="PF02023">
    <property type="entry name" value="SCAN"/>
    <property type="match status" value="1"/>
</dbReference>
<comment type="cofactor">
    <cofactor evidence="2">
        <name>heme</name>
        <dbReference type="ChEBI" id="CHEBI:30413"/>
    </cofactor>
</comment>
<dbReference type="InterPro" id="IPR043128">
    <property type="entry name" value="Rev_trsase/Diguanyl_cyclase"/>
</dbReference>
<protein>
    <recommendedName>
        <fullName evidence="10">Reverse transcriptase</fullName>
    </recommendedName>
</protein>
<dbReference type="InterPro" id="IPR041588">
    <property type="entry name" value="Integrase_H2C2"/>
</dbReference>
<evidence type="ECO:0000256" key="5">
    <source>
        <dbReference type="SAM" id="Phobius"/>
    </source>
</evidence>
<feature type="region of interest" description="Disordered" evidence="4">
    <location>
        <begin position="613"/>
        <end position="637"/>
    </location>
</feature>
<evidence type="ECO:0000256" key="3">
    <source>
        <dbReference type="SAM" id="Coils"/>
    </source>
</evidence>
<dbReference type="EMBL" id="VSWD01000012">
    <property type="protein sequence ID" value="KAK3086858.1"/>
    <property type="molecule type" value="Genomic_DNA"/>
</dbReference>
<dbReference type="Gene3D" id="3.30.420.10">
    <property type="entry name" value="Ribonuclease H-like superfamily/Ribonuclease H"/>
    <property type="match status" value="1"/>
</dbReference>
<dbReference type="PROSITE" id="PS00086">
    <property type="entry name" value="CYTOCHROME_P450"/>
    <property type="match status" value="1"/>
</dbReference>
<dbReference type="FunFam" id="3.30.420.10:FF:000032">
    <property type="entry name" value="Retrovirus-related Pol polyprotein from transposon 297-like Protein"/>
    <property type="match status" value="1"/>
</dbReference>
<dbReference type="Gene3D" id="3.10.10.10">
    <property type="entry name" value="HIV Type 1 Reverse Transcriptase, subunit A, domain 1"/>
    <property type="match status" value="1"/>
</dbReference>
<reference evidence="8" key="1">
    <citation type="submission" date="2019-08" db="EMBL/GenBank/DDBJ databases">
        <title>The improved chromosome-level genome for the pearl oyster Pinctada fucata martensii using PacBio sequencing and Hi-C.</title>
        <authorList>
            <person name="Zheng Z."/>
        </authorList>
    </citation>
    <scope>NUCLEOTIDE SEQUENCE</scope>
    <source>
        <strain evidence="8">ZZ-2019</strain>
        <tissue evidence="8">Adductor muscle</tissue>
    </source>
</reference>
<dbReference type="GO" id="GO:0005506">
    <property type="term" value="F:iron ion binding"/>
    <property type="evidence" value="ECO:0007669"/>
    <property type="project" value="InterPro"/>
</dbReference>
<dbReference type="InterPro" id="IPR001128">
    <property type="entry name" value="Cyt_P450"/>
</dbReference>
<dbReference type="SUPFAM" id="SSF47353">
    <property type="entry name" value="Retrovirus capsid dimerization domain-like"/>
    <property type="match status" value="1"/>
</dbReference>
<dbReference type="FunFam" id="1.10.340.70:FF:000001">
    <property type="entry name" value="Retrovirus-related Pol polyprotein from transposon gypsy-like Protein"/>
    <property type="match status" value="1"/>
</dbReference>
<dbReference type="GO" id="GO:0004497">
    <property type="term" value="F:monooxygenase activity"/>
    <property type="evidence" value="ECO:0007669"/>
    <property type="project" value="InterPro"/>
</dbReference>
<dbReference type="GO" id="GO:0016705">
    <property type="term" value="F:oxidoreductase activity, acting on paired donors, with incorporation or reduction of molecular oxygen"/>
    <property type="evidence" value="ECO:0007669"/>
    <property type="project" value="InterPro"/>
</dbReference>
<comment type="similarity">
    <text evidence="1">Belongs to the cytochrome P450 family.</text>
</comment>
<name>A0AA88XKE7_PINIB</name>
<feature type="compositionally biased region" description="Polar residues" evidence="4">
    <location>
        <begin position="319"/>
        <end position="328"/>
    </location>
</feature>
<dbReference type="InterPro" id="IPR036396">
    <property type="entry name" value="Cyt_P450_sf"/>
</dbReference>
<dbReference type="Pfam" id="PF00665">
    <property type="entry name" value="rve"/>
    <property type="match status" value="1"/>
</dbReference>
<dbReference type="Gene3D" id="3.30.70.270">
    <property type="match status" value="2"/>
</dbReference>
<dbReference type="Gene3D" id="1.10.630.10">
    <property type="entry name" value="Cytochrome P450"/>
    <property type="match status" value="1"/>
</dbReference>
<dbReference type="InterPro" id="IPR043502">
    <property type="entry name" value="DNA/RNA_pol_sf"/>
</dbReference>
<dbReference type="CDD" id="cd11054">
    <property type="entry name" value="CYP24A1-like"/>
    <property type="match status" value="1"/>
</dbReference>
<dbReference type="PANTHER" id="PTHR37984:SF5">
    <property type="entry name" value="PROTEIN NYNRIN-LIKE"/>
    <property type="match status" value="1"/>
</dbReference>
<feature type="compositionally biased region" description="Low complexity" evidence="4">
    <location>
        <begin position="339"/>
        <end position="357"/>
    </location>
</feature>
<dbReference type="InterPro" id="IPR001584">
    <property type="entry name" value="Integrase_cat-core"/>
</dbReference>
<dbReference type="InterPro" id="IPR002401">
    <property type="entry name" value="Cyt_P450_E_grp-I"/>
</dbReference>
<evidence type="ECO:0000256" key="4">
    <source>
        <dbReference type="SAM" id="MobiDB-lite"/>
    </source>
</evidence>
<dbReference type="PRINTS" id="PR00463">
    <property type="entry name" value="EP450I"/>
</dbReference>
<feature type="binding site" description="axial binding residue" evidence="2">
    <location>
        <position position="1862"/>
    </location>
    <ligand>
        <name>heme</name>
        <dbReference type="ChEBI" id="CHEBI:30413"/>
    </ligand>
    <ligandPart>
        <name>Fe</name>
        <dbReference type="ChEBI" id="CHEBI:18248"/>
    </ligandPart>
</feature>
<feature type="region of interest" description="Disordered" evidence="4">
    <location>
        <begin position="319"/>
        <end position="368"/>
    </location>
</feature>